<feature type="region of interest" description="Disordered" evidence="2">
    <location>
        <begin position="398"/>
        <end position="475"/>
    </location>
</feature>
<dbReference type="AlphaFoldDB" id="A0AAV7XR23"/>
<dbReference type="Gene3D" id="3.40.50.1010">
    <property type="entry name" value="5'-nuclease"/>
    <property type="match status" value="1"/>
</dbReference>
<evidence type="ECO:0000256" key="2">
    <source>
        <dbReference type="SAM" id="MobiDB-lite"/>
    </source>
</evidence>
<feature type="compositionally biased region" description="Pro residues" evidence="2">
    <location>
        <begin position="465"/>
        <end position="474"/>
    </location>
</feature>
<feature type="compositionally biased region" description="Polar residues" evidence="2">
    <location>
        <begin position="440"/>
        <end position="457"/>
    </location>
</feature>
<gene>
    <name evidence="3" type="ORF">ONE63_008648</name>
</gene>
<evidence type="ECO:0008006" key="5">
    <source>
        <dbReference type="Google" id="ProtNLM"/>
    </source>
</evidence>
<organism evidence="3 4">
    <name type="scientific">Megalurothrips usitatus</name>
    <name type="common">bean blossom thrips</name>
    <dbReference type="NCBI Taxonomy" id="439358"/>
    <lineage>
        <taxon>Eukaryota</taxon>
        <taxon>Metazoa</taxon>
        <taxon>Ecdysozoa</taxon>
        <taxon>Arthropoda</taxon>
        <taxon>Hexapoda</taxon>
        <taxon>Insecta</taxon>
        <taxon>Pterygota</taxon>
        <taxon>Neoptera</taxon>
        <taxon>Paraneoptera</taxon>
        <taxon>Thysanoptera</taxon>
        <taxon>Terebrantia</taxon>
        <taxon>Thripoidea</taxon>
        <taxon>Thripidae</taxon>
        <taxon>Megalurothrips</taxon>
    </lineage>
</organism>
<dbReference type="FunFam" id="3.40.50.1010:FF:000009">
    <property type="entry name" value="Constitutive coactivator of PPAR-gamma-like protein 1"/>
    <property type="match status" value="1"/>
</dbReference>
<feature type="region of interest" description="Disordered" evidence="2">
    <location>
        <begin position="338"/>
        <end position="386"/>
    </location>
</feature>
<evidence type="ECO:0000256" key="1">
    <source>
        <dbReference type="ARBA" id="ARBA00009495"/>
    </source>
</evidence>
<feature type="compositionally biased region" description="Basic and acidic residues" evidence="2">
    <location>
        <begin position="977"/>
        <end position="986"/>
    </location>
</feature>
<name>A0AAV7XR23_9NEOP</name>
<dbReference type="Proteomes" id="UP001075354">
    <property type="component" value="Chromosome 6"/>
</dbReference>
<reference evidence="3" key="1">
    <citation type="submission" date="2022-12" db="EMBL/GenBank/DDBJ databases">
        <title>Chromosome-level genome assembly of the bean flower thrips Megalurothrips usitatus.</title>
        <authorList>
            <person name="Ma L."/>
            <person name="Liu Q."/>
            <person name="Li H."/>
            <person name="Cai W."/>
        </authorList>
    </citation>
    <scope>NUCLEOTIDE SEQUENCE</scope>
    <source>
        <strain evidence="3">Cailab_2022a</strain>
    </source>
</reference>
<feature type="compositionally biased region" description="Polar residues" evidence="2">
    <location>
        <begin position="398"/>
        <end position="409"/>
    </location>
</feature>
<dbReference type="InterPro" id="IPR029060">
    <property type="entry name" value="PIN-like_dom_sf"/>
</dbReference>
<dbReference type="EMBL" id="JAPTSV010000006">
    <property type="protein sequence ID" value="KAJ1527113.1"/>
    <property type="molecule type" value="Genomic_DNA"/>
</dbReference>
<dbReference type="InterPro" id="IPR026784">
    <property type="entry name" value="Coact_PPARg"/>
</dbReference>
<evidence type="ECO:0000313" key="4">
    <source>
        <dbReference type="Proteomes" id="UP001075354"/>
    </source>
</evidence>
<accession>A0AAV7XR23</accession>
<feature type="compositionally biased region" description="Basic and acidic residues" evidence="2">
    <location>
        <begin position="412"/>
        <end position="424"/>
    </location>
</feature>
<keyword evidence="4" id="KW-1185">Reference proteome</keyword>
<dbReference type="PANTHER" id="PTHR15976">
    <property type="entry name" value="CONSTITUTIVE COACTIVATOR OF PEROXISOME PROLIFERATOR-ACTIVATED RECEPTOR GAMMA"/>
    <property type="match status" value="1"/>
</dbReference>
<dbReference type="SUPFAM" id="SSF88723">
    <property type="entry name" value="PIN domain-like"/>
    <property type="match status" value="1"/>
</dbReference>
<dbReference type="GO" id="GO:0005634">
    <property type="term" value="C:nucleus"/>
    <property type="evidence" value="ECO:0007669"/>
    <property type="project" value="TreeGrafter"/>
</dbReference>
<evidence type="ECO:0000313" key="3">
    <source>
        <dbReference type="EMBL" id="KAJ1527113.1"/>
    </source>
</evidence>
<protein>
    <recommendedName>
        <fullName evidence="5">Constitutive coactivator of PPAR-gamma-like protein 1 homolog</fullName>
    </recommendedName>
</protein>
<comment type="caution">
    <text evidence="3">The sequence shown here is derived from an EMBL/GenBank/DDBJ whole genome shotgun (WGS) entry which is preliminary data.</text>
</comment>
<proteinExistence type="inferred from homology"/>
<comment type="similarity">
    <text evidence="1">Belongs to the constitutive coactivator of PPAR-gamma family.</text>
</comment>
<dbReference type="PANTHER" id="PTHR15976:SF16">
    <property type="entry name" value="ASTEROID DOMAIN-CONTAINING PROTEIN"/>
    <property type="match status" value="1"/>
</dbReference>
<feature type="region of interest" description="Disordered" evidence="2">
    <location>
        <begin position="879"/>
        <end position="998"/>
    </location>
</feature>
<sequence length="998" mass="109766">MGVQDLQTFLESPNVTGGTVSVELLKVARNVVSKQNGRNKKQKESLAGGPHLFSLVVDAECCIDRLYGGYFSDWVSGGEWKRMVQFLSVLIETVQTGKIELVFFFNGSLESERMREWVASQLKARQNINLVLKHINSKGTPPPKVWWVPPTGLRTALRMAMRHLGLTTVTSMDDHRQETIAYLRENSLHGLVADDAEYAVFDPPRYFSASHLKLTYKGMVETKEYQLSQLAKSLDLPRERFCLLAALLGNYMLTEQDLSDFYARLGLDPNNLKAEVLVKTVASFIKTLDSSDNLDSVASEVFGAAGDKRSSKLKQSVQYYMNGTKEGFLNYRPPTGWISDQTKSKGDEPVPVQEVTNGVRENGDSSELDTSKFASETVESEQESRRAYIEATATLNLSSEVKSESSPTKENGIGEDHQEEKENIENGTVNGMSQHPLPNGTAQPSSGASTGPSSVAVSSLAPDLKVPPLPPVPPEVMRTASERHQKGLMSPFICQILSHGEIMLPMLMEDELHKELPSIHVFYRPVRQMVYAILFNLHHHQYLANKSKKEKDSLEKTEVPELVVKEWLWSKGNQYHTPNLVKAEEIGWAVPTIQRLWFGSTIDDKRRRLRAFLTCMRSDNPLILNTSYVPQHLLVLACVLRYIMSSPEKVLRRHELDAIITQAVSPELMDIQYLQELQLPLVTTRGVQLATLLLAGIETALLVNDACGAPVPWLMCCPWLYIDGKLLQHHLARASACKNLRELCGHRLDQAVKVERMRQAVLEGLDVQFARNPIPTLANAAGAIRMPNMLPGGLIGGPGSGIVGRGAGRGGLLRRPVPPGGGQLEVAGLVVSSWGANYGSRSAHSVPPLGSYHPGMRSVPQMMPAGMRNYRMPVNDFNGIGGPRNGQRPPFPTRGSSAKPIPRGKKSQVQIKKGAAQPSGTKRILNNDKRSGKGRGMTVETEDASGRATIPAAELIKKSGDATEQFEDALGPTPINGEKKDCEDAGHQGQGDAPVIVN</sequence>